<sequence>VGHDNWVRRVVLHPGGSHIISCSDDRSIRCWNILSGACERVLSSAHSQFVTCLGFDLSTQLLAS</sequence>
<dbReference type="GO" id="GO:0004381">
    <property type="term" value="F:fucosylgalactoside 3-alpha-galactosyltransferase activity"/>
    <property type="evidence" value="ECO:0007669"/>
    <property type="project" value="UniProtKB-EC"/>
</dbReference>
<dbReference type="VEuPathDB" id="ToxoDB:TGARI_319570B"/>
<keyword evidence="4" id="KW-0808">Transferase</keyword>
<dbReference type="PROSITE" id="PS50294">
    <property type="entry name" value="WD_REPEATS_REGION"/>
    <property type="match status" value="1"/>
</dbReference>
<dbReference type="AlphaFoldDB" id="A0A139XJZ9"/>
<name>A0A139XJZ9_TOXGO</name>
<keyword evidence="4" id="KW-0328">Glycosyltransferase</keyword>
<comment type="caution">
    <text evidence="4">The sequence shown here is derived from an EMBL/GenBank/DDBJ whole genome shotgun (WGS) entry which is preliminary data.</text>
</comment>
<evidence type="ECO:0000256" key="3">
    <source>
        <dbReference type="PROSITE-ProRule" id="PRU00221"/>
    </source>
</evidence>
<accession>A0A139XJZ9</accession>
<dbReference type="PROSITE" id="PS50082">
    <property type="entry name" value="WD_REPEATS_2"/>
    <property type="match status" value="1"/>
</dbReference>
<feature type="repeat" description="WD" evidence="3">
    <location>
        <begin position="1"/>
        <end position="41"/>
    </location>
</feature>
<keyword evidence="2" id="KW-0677">Repeat</keyword>
<evidence type="ECO:0000256" key="2">
    <source>
        <dbReference type="ARBA" id="ARBA00022737"/>
    </source>
</evidence>
<evidence type="ECO:0000313" key="4">
    <source>
        <dbReference type="EMBL" id="KYF39113.1"/>
    </source>
</evidence>
<dbReference type="InterPro" id="IPR036322">
    <property type="entry name" value="WD40_repeat_dom_sf"/>
</dbReference>
<dbReference type="Pfam" id="PF00400">
    <property type="entry name" value="WD40"/>
    <property type="match status" value="1"/>
</dbReference>
<evidence type="ECO:0000256" key="1">
    <source>
        <dbReference type="ARBA" id="ARBA00022574"/>
    </source>
</evidence>
<keyword evidence="1 3" id="KW-0853">WD repeat</keyword>
<dbReference type="Gene3D" id="2.130.10.10">
    <property type="entry name" value="YVTN repeat-like/Quinoprotein amine dehydrogenase"/>
    <property type="match status" value="1"/>
</dbReference>
<feature type="non-terminal residue" evidence="4">
    <location>
        <position position="1"/>
    </location>
</feature>
<dbReference type="EC" id="2.4.1.37" evidence="4"/>
<feature type="non-terminal residue" evidence="4">
    <location>
        <position position="64"/>
    </location>
</feature>
<dbReference type="EMBL" id="AGQS02005831">
    <property type="protein sequence ID" value="KYF39113.1"/>
    <property type="molecule type" value="Genomic_DNA"/>
</dbReference>
<gene>
    <name evidence="4" type="ORF">TGARI_319570B</name>
</gene>
<evidence type="ECO:0000313" key="5">
    <source>
        <dbReference type="Proteomes" id="UP000074247"/>
    </source>
</evidence>
<dbReference type="PANTHER" id="PTHR19848">
    <property type="entry name" value="WD40 REPEAT PROTEIN"/>
    <property type="match status" value="1"/>
</dbReference>
<dbReference type="Proteomes" id="UP000074247">
    <property type="component" value="Unassembled WGS sequence"/>
</dbReference>
<dbReference type="InterPro" id="IPR015943">
    <property type="entry name" value="WD40/YVTN_repeat-like_dom_sf"/>
</dbReference>
<dbReference type="InterPro" id="IPR001680">
    <property type="entry name" value="WD40_rpt"/>
</dbReference>
<dbReference type="SUPFAM" id="SSF50978">
    <property type="entry name" value="WD40 repeat-like"/>
    <property type="match status" value="1"/>
</dbReference>
<reference evidence="4 5" key="1">
    <citation type="journal article" date="2016" name="Nat. Commun.">
        <title>Local admixture of amplified and diversified secreted pathogenesis determinants shapes mosaic Toxoplasma gondii genomes.</title>
        <authorList>
            <person name="Lorenzi H."/>
            <person name="Khan A."/>
            <person name="Behnke M.S."/>
            <person name="Namasivayam S."/>
            <person name="Swapna L.S."/>
            <person name="Hadjithomas M."/>
            <person name="Karamycheva S."/>
            <person name="Pinney D."/>
            <person name="Brunk B.P."/>
            <person name="Ajioka J.W."/>
            <person name="Ajzenberg D."/>
            <person name="Boothroyd J.C."/>
            <person name="Boyle J.P."/>
            <person name="Darde M.L."/>
            <person name="Diaz-Miranda M.A."/>
            <person name="Dubey J.P."/>
            <person name="Fritz H.M."/>
            <person name="Gennari S.M."/>
            <person name="Gregory B.D."/>
            <person name="Kim K."/>
            <person name="Saeij J.P."/>
            <person name="Su C."/>
            <person name="White M.W."/>
            <person name="Zhu X.Q."/>
            <person name="Howe D.K."/>
            <person name="Rosenthal B.M."/>
            <person name="Grigg M.E."/>
            <person name="Parkinson J."/>
            <person name="Liu L."/>
            <person name="Kissinger J.C."/>
            <person name="Roos D.S."/>
            <person name="Sibley L.D."/>
        </authorList>
    </citation>
    <scope>NUCLEOTIDE SEQUENCE [LARGE SCALE GENOMIC DNA]</scope>
    <source>
        <strain evidence="4 5">ARI</strain>
    </source>
</reference>
<organism evidence="4 5">
    <name type="scientific">Toxoplasma gondii ARI</name>
    <dbReference type="NCBI Taxonomy" id="1074872"/>
    <lineage>
        <taxon>Eukaryota</taxon>
        <taxon>Sar</taxon>
        <taxon>Alveolata</taxon>
        <taxon>Apicomplexa</taxon>
        <taxon>Conoidasida</taxon>
        <taxon>Coccidia</taxon>
        <taxon>Eucoccidiorida</taxon>
        <taxon>Eimeriorina</taxon>
        <taxon>Sarcocystidae</taxon>
        <taxon>Toxoplasma</taxon>
    </lineage>
</organism>
<dbReference type="PANTHER" id="PTHR19848:SF8">
    <property type="entry name" value="F-BOX AND WD REPEAT DOMAIN CONTAINING 7"/>
    <property type="match status" value="1"/>
</dbReference>
<proteinExistence type="predicted"/>
<protein>
    <submittedName>
        <fullName evidence="4">WD domain, G-beta repeat-containing protein</fullName>
        <ecNumber evidence="4">2.4.1.37</ecNumber>
    </submittedName>
</protein>